<dbReference type="EMBL" id="SLVJ01000016">
    <property type="protein sequence ID" value="TCM65052.1"/>
    <property type="molecule type" value="Genomic_DNA"/>
</dbReference>
<keyword evidence="2" id="KW-1185">Reference proteome</keyword>
<dbReference type="InterPro" id="IPR011664">
    <property type="entry name" value="Abi_system_AbiD/AbiF-like"/>
</dbReference>
<evidence type="ECO:0000313" key="2">
    <source>
        <dbReference type="Proteomes" id="UP000294963"/>
    </source>
</evidence>
<name>A0A4R1XPI2_ACICA</name>
<evidence type="ECO:0000313" key="1">
    <source>
        <dbReference type="EMBL" id="TCM65052.1"/>
    </source>
</evidence>
<comment type="caution">
    <text evidence="1">The sequence shown here is derived from an EMBL/GenBank/DDBJ whole genome shotgun (WGS) entry which is preliminary data.</text>
</comment>
<proteinExistence type="predicted"/>
<reference evidence="1 2" key="1">
    <citation type="submission" date="2019-03" db="EMBL/GenBank/DDBJ databases">
        <title>Genomic analyses of the natural microbiome of Caenorhabditis elegans.</title>
        <authorList>
            <person name="Samuel B."/>
        </authorList>
    </citation>
    <scope>NUCLEOTIDE SEQUENCE [LARGE SCALE GENOMIC DNA]</scope>
    <source>
        <strain evidence="1 2">JUb89</strain>
    </source>
</reference>
<sequence length="141" mass="16866">MVQFTKLSKKSQDHIITWQERGLIITDYERANRYLGFIGYYRLSAYAIPFQLSKAPNHQFKNNTTFDDLLNLYIFDRELRLLVMDAIERIEVAVRTQISNIMCTHYNNAFWYTDGQHFDYNYGHMRLLANIERQLLDEKTA</sequence>
<protein>
    <submittedName>
        <fullName evidence="1">Abi-like protein</fullName>
    </submittedName>
</protein>
<dbReference type="Pfam" id="PF07751">
    <property type="entry name" value="Abi_2"/>
    <property type="match status" value="1"/>
</dbReference>
<dbReference type="AlphaFoldDB" id="A0A4R1XPI2"/>
<accession>A0A4R1XPI2</accession>
<organism evidence="1 2">
    <name type="scientific">Acinetobacter calcoaceticus</name>
    <dbReference type="NCBI Taxonomy" id="471"/>
    <lineage>
        <taxon>Bacteria</taxon>
        <taxon>Pseudomonadati</taxon>
        <taxon>Pseudomonadota</taxon>
        <taxon>Gammaproteobacteria</taxon>
        <taxon>Moraxellales</taxon>
        <taxon>Moraxellaceae</taxon>
        <taxon>Acinetobacter</taxon>
        <taxon>Acinetobacter calcoaceticus/baumannii complex</taxon>
    </lineage>
</organism>
<dbReference type="Proteomes" id="UP000294963">
    <property type="component" value="Unassembled WGS sequence"/>
</dbReference>
<gene>
    <name evidence="1" type="ORF">EC844_11615</name>
</gene>